<dbReference type="SMART" id="SM00470">
    <property type="entry name" value="ParB"/>
    <property type="match status" value="1"/>
</dbReference>
<gene>
    <name evidence="3" type="ORF">E7203_04520</name>
</gene>
<dbReference type="GO" id="GO:0007059">
    <property type="term" value="P:chromosome segregation"/>
    <property type="evidence" value="ECO:0007669"/>
    <property type="project" value="TreeGrafter"/>
</dbReference>
<dbReference type="Pfam" id="PF02195">
    <property type="entry name" value="ParB_N"/>
    <property type="match status" value="1"/>
</dbReference>
<dbReference type="InterPro" id="IPR003115">
    <property type="entry name" value="ParB_N"/>
</dbReference>
<dbReference type="Proteomes" id="UP000772151">
    <property type="component" value="Unassembled WGS sequence"/>
</dbReference>
<evidence type="ECO:0000259" key="2">
    <source>
        <dbReference type="SMART" id="SM00470"/>
    </source>
</evidence>
<dbReference type="PANTHER" id="PTHR33375">
    <property type="entry name" value="CHROMOSOME-PARTITIONING PROTEIN PARB-RELATED"/>
    <property type="match status" value="1"/>
</dbReference>
<reference evidence="3" key="1">
    <citation type="submission" date="2019-04" db="EMBL/GenBank/DDBJ databases">
        <title>Evolution of Biomass-Degrading Anaerobic Consortia Revealed by Metagenomics.</title>
        <authorList>
            <person name="Peng X."/>
        </authorList>
    </citation>
    <scope>NUCLEOTIDE SEQUENCE</scope>
    <source>
        <strain evidence="3">SIG242</strain>
    </source>
</reference>
<feature type="compositionally biased region" description="Polar residues" evidence="1">
    <location>
        <begin position="275"/>
        <end position="295"/>
    </location>
</feature>
<dbReference type="SUPFAM" id="SSF110849">
    <property type="entry name" value="ParB/Sulfiredoxin"/>
    <property type="match status" value="1"/>
</dbReference>
<dbReference type="PANTHER" id="PTHR33375:SF1">
    <property type="entry name" value="CHROMOSOME-PARTITIONING PROTEIN PARB-RELATED"/>
    <property type="match status" value="1"/>
</dbReference>
<accession>A0A927ZUM9</accession>
<proteinExistence type="predicted"/>
<evidence type="ECO:0000313" key="3">
    <source>
        <dbReference type="EMBL" id="MBE6084720.1"/>
    </source>
</evidence>
<comment type="caution">
    <text evidence="3">The sequence shown here is derived from an EMBL/GenBank/DDBJ whole genome shotgun (WGS) entry which is preliminary data.</text>
</comment>
<protein>
    <recommendedName>
        <fullName evidence="2">ParB-like N-terminal domain-containing protein</fullName>
    </recommendedName>
</protein>
<dbReference type="RefSeq" id="WP_303668793.1">
    <property type="nucleotide sequence ID" value="NZ_SVCA01000003.1"/>
</dbReference>
<feature type="compositionally biased region" description="Acidic residues" evidence="1">
    <location>
        <begin position="297"/>
        <end position="327"/>
    </location>
</feature>
<dbReference type="InterPro" id="IPR050336">
    <property type="entry name" value="Chromosome_partition/occlusion"/>
</dbReference>
<evidence type="ECO:0000256" key="1">
    <source>
        <dbReference type="SAM" id="MobiDB-lite"/>
    </source>
</evidence>
<feature type="compositionally biased region" description="Basic and acidic residues" evidence="1">
    <location>
        <begin position="348"/>
        <end position="359"/>
    </location>
</feature>
<dbReference type="SUPFAM" id="SSF109709">
    <property type="entry name" value="KorB DNA-binding domain-like"/>
    <property type="match status" value="1"/>
</dbReference>
<dbReference type="InterPro" id="IPR036086">
    <property type="entry name" value="ParB/Sulfiredoxin_sf"/>
</dbReference>
<dbReference type="Gene3D" id="3.90.1530.10">
    <property type="entry name" value="Conserved hypothetical protein from pyrococcus furiosus pfu- 392566-001, ParB domain"/>
    <property type="match status" value="1"/>
</dbReference>
<dbReference type="Gene3D" id="1.10.10.2830">
    <property type="match status" value="1"/>
</dbReference>
<evidence type="ECO:0000313" key="4">
    <source>
        <dbReference type="Proteomes" id="UP000772151"/>
    </source>
</evidence>
<feature type="domain" description="ParB-like N-terminal" evidence="2">
    <location>
        <begin position="32"/>
        <end position="123"/>
    </location>
</feature>
<name>A0A927ZUM9_SELRU</name>
<organism evidence="3 4">
    <name type="scientific">Selenomonas ruminantium</name>
    <dbReference type="NCBI Taxonomy" id="971"/>
    <lineage>
        <taxon>Bacteria</taxon>
        <taxon>Bacillati</taxon>
        <taxon>Bacillota</taxon>
        <taxon>Negativicutes</taxon>
        <taxon>Selenomonadales</taxon>
        <taxon>Selenomonadaceae</taxon>
        <taxon>Selenomonas</taxon>
    </lineage>
</organism>
<feature type="region of interest" description="Disordered" evidence="1">
    <location>
        <begin position="266"/>
        <end position="376"/>
    </location>
</feature>
<dbReference type="GO" id="GO:0005694">
    <property type="term" value="C:chromosome"/>
    <property type="evidence" value="ECO:0007669"/>
    <property type="project" value="TreeGrafter"/>
</dbReference>
<dbReference type="EMBL" id="SVCA01000003">
    <property type="protein sequence ID" value="MBE6084720.1"/>
    <property type="molecule type" value="Genomic_DNA"/>
</dbReference>
<dbReference type="AlphaFoldDB" id="A0A927ZUM9"/>
<sequence length="439" mass="49159">MGKKNKIGGFAQFLSTTTVKSSQNNANEENIVKIDIGKLVPDPYNMYGIRDIDSLAGMIASNHFHLEAIEVRPMDDGRYMIISGHRRRAAWEMLLENGETDVREVPCVIRHFEDMHIKVDNNGSTQDAVITAEQQANFSLILANCGQRKDKTIEEEIWEIEQLEPYVKLLYNQQGKPKGRGQFKSFFASVLNINPSALQRKKNLLRLIPRARMALHDHEINLSVAVEISGLPNEEQDKVLDDIFSGAMENTYKAIVAYKQSLKNEEDDSAGEQADTIQTDADTNTVDSSSSNFQNLDEPEDEPQDMEEDYQDDGDDGTAEADEEEYASDNAYSVADDTSGQASAPSGDDTRQVKSKEDSEVPEPPNTGNPQNDTHKWFMEVIAPEIKRLEAIKEHCTKMKEKFDALSGQGEKGAALKAARWESCRSYLTVKILALTEKD</sequence>